<protein>
    <submittedName>
        <fullName evidence="3">Uncharacterized protein</fullName>
    </submittedName>
</protein>
<dbReference type="STRING" id="1182541.W9ZJ37"/>
<feature type="transmembrane region" description="Helical" evidence="2">
    <location>
        <begin position="854"/>
        <end position="880"/>
    </location>
</feature>
<keyword evidence="4" id="KW-1185">Reference proteome</keyword>
<keyword evidence="2" id="KW-1133">Transmembrane helix</keyword>
<dbReference type="PANTHER" id="PTHR37544:SF1">
    <property type="entry name" value="PHOSPHORIBOSYLAMINOIMIDAZOLE-SUCCINOCARBOXAMIDE SYNTHASE"/>
    <property type="match status" value="1"/>
</dbReference>
<accession>W9ZJ37</accession>
<keyword evidence="2" id="KW-0812">Transmembrane</keyword>
<name>W9ZJ37_9EURO</name>
<dbReference type="InterPro" id="IPR021840">
    <property type="entry name" value="DUF3433"/>
</dbReference>
<dbReference type="EMBL" id="AMWN01000002">
    <property type="protein sequence ID" value="EXJ94509.1"/>
    <property type="molecule type" value="Genomic_DNA"/>
</dbReference>
<dbReference type="HOGENOM" id="CLU_003000_1_0_1"/>
<proteinExistence type="predicted"/>
<organism evidence="3 4">
    <name type="scientific">Capronia coronata CBS 617.96</name>
    <dbReference type="NCBI Taxonomy" id="1182541"/>
    <lineage>
        <taxon>Eukaryota</taxon>
        <taxon>Fungi</taxon>
        <taxon>Dikarya</taxon>
        <taxon>Ascomycota</taxon>
        <taxon>Pezizomycotina</taxon>
        <taxon>Eurotiomycetes</taxon>
        <taxon>Chaetothyriomycetidae</taxon>
        <taxon>Chaetothyriales</taxon>
        <taxon>Herpotrichiellaceae</taxon>
        <taxon>Capronia</taxon>
    </lineage>
</organism>
<feature type="transmembrane region" description="Helical" evidence="2">
    <location>
        <begin position="181"/>
        <end position="199"/>
    </location>
</feature>
<feature type="region of interest" description="Disordered" evidence="1">
    <location>
        <begin position="1"/>
        <end position="65"/>
    </location>
</feature>
<gene>
    <name evidence="3" type="ORF">A1O1_02905</name>
</gene>
<feature type="transmembrane region" description="Helical" evidence="2">
    <location>
        <begin position="789"/>
        <end position="809"/>
    </location>
</feature>
<evidence type="ECO:0000313" key="4">
    <source>
        <dbReference type="Proteomes" id="UP000019484"/>
    </source>
</evidence>
<feature type="transmembrane region" description="Helical" evidence="2">
    <location>
        <begin position="142"/>
        <end position="161"/>
    </location>
</feature>
<dbReference type="Proteomes" id="UP000019484">
    <property type="component" value="Unassembled WGS sequence"/>
</dbReference>
<feature type="compositionally biased region" description="Low complexity" evidence="1">
    <location>
        <begin position="1492"/>
        <end position="1502"/>
    </location>
</feature>
<feature type="compositionally biased region" description="Basic and acidic residues" evidence="1">
    <location>
        <begin position="47"/>
        <end position="57"/>
    </location>
</feature>
<feature type="region of interest" description="Disordered" evidence="1">
    <location>
        <begin position="1338"/>
        <end position="1386"/>
    </location>
</feature>
<dbReference type="OrthoDB" id="5332281at2759"/>
<dbReference type="eggNOG" id="ENOG502QQ7D">
    <property type="taxonomic scope" value="Eukaryota"/>
</dbReference>
<feature type="transmembrane region" description="Helical" evidence="2">
    <location>
        <begin position="1270"/>
        <end position="1288"/>
    </location>
</feature>
<feature type="compositionally biased region" description="Gly residues" evidence="1">
    <location>
        <begin position="1466"/>
        <end position="1478"/>
    </location>
</feature>
<sequence length="1586" mass="172520">MDNKQPSVFLDVPVTEAERAQAKRHRRERDCEHDSSAALLPEPLDPPPRDGERHPTSEDQPTPLRFPSIRAAPVILHLPPSISQRIEGRQYAPITSINEEDEPDAIHLRELSERQTTDSGYLLPPSGAIPEIWTPIWLTQGVLGLFALVFAGFLIGLVLLWHYDERNSGFKVAEGTSHLAWSYAPTVIIVFVVAAWRMVDHHSKLAMPFDSLQNGPVKPSESLLVDYISKFQLVSLFEAFRNSHFAVLSTVTGFILLKVATVFATGLLVLLPSPVTLAGTAVLARGFIADSSIPSSAFDASAMSASPVYAYYGTKAQGMSLENGVRFNLAYAVMTVNSSSPLNDSAIISGEVDAFVPLMSCQTLDVRLDTPAIVNDTNADDTFATSSNISLTIPAGKVCDQDTSLSVAAGNPYTEILPGRQVNGTVQVVHCGSTTSGEQDLKEPSGLLFTITDMRYQQTLFDNATDLAGGPFTIASNVSRTLANMTNVFCKASYTVTRVEVTNDTHLASHDEAISVTLKEDAVNSTLPQISAWNATTVFLQSSAYAEAMFGDAVNDDARSDSEAMFTLMAVTHGSRSIESLMDADKLGSAAQDTYKGILSQYAHQTLRSARNSAVEGGNVAVEEQRLRVNDVSLWVMASMFGLLVLFCIALMFIAPRAVVPRDPSSIATIATILTRSAELNRLFQRQGIPSQANQKSALAGYEFGTAIATTDSGETSFKIVTSEGEPEIPKTKPNADLKWWLPVTARFPVIVLTLGLPLVIIVLLELIQRSSDRHNGFYTVVDNNWTEVYSHYIPGIVMLIVATMVNTLDFNVALFGPWTNLANSNTISRKSVLNHVLGRSPPFAFLQALRTRYLGALLSITAATLASVLTVLVSGLYYVQQFTINGPGVSLTQLDTFDLKWPNSLTTDNGAAAMVDLMMHHNFNYPEFTYDGLVFPKLSPDNSALPTNSLTTINGSRTQVLPAVRGNLKCEVLPHTSFNVTTEKAGSDSAYATDQAFVAANATLPDSCLLGGYQRNASFVIYEHNFELLEGGQATYAGSQLDLLFVENAALYGNYGETRGEYISDNPAIGCPSLAFTFGQFQLDSTDKGQVTSMICYQEIQGLDANVTFKPNSTTIDPNHPPIVHDGSIFVHDNPASTDGAHSFDFRIQNNLAQEVTLFNGDATVASNPSSAQTLDIYFQAVLNGAYKHDPASLTGQNHSDVLVDAINRFYRIYMAQVISINMRTSLENDNSNISSSYLLQRRQDSSTTNTIATTITTPRLVQDKNSKIALQILLGAITVLAALAWLTTKMRHVLPCNPCSLAGTMSLLAGSDLCHSLDDGICECCGKPRRRSFGYSDNPDHSLPESIHAAPDESGNFDAGHVHGFNSSDDYHGPGDTNQHQQRHKRAQFIPDGAEWLSAAQFAAIFGGQRYSMGWWRERRAAGKRRRFGVDLGDRADGGDDQDWELGDRRPQGNAGFDDFMVVPGGGGGGRGGGARGRGDRDGRGEYSRFSRFRNNNISRSRSRTRSRSGDRSGAASPELSTMRAAFSRDRGPDADIDLDTATDTGRGRGRGRSRSGEALDWNKRRRRSRPIDVSKKAESADGW</sequence>
<feature type="compositionally biased region" description="Basic and acidic residues" evidence="1">
    <location>
        <begin position="1479"/>
        <end position="1491"/>
    </location>
</feature>
<dbReference type="Pfam" id="PF11915">
    <property type="entry name" value="DUF3433"/>
    <property type="match status" value="2"/>
</dbReference>
<dbReference type="PANTHER" id="PTHR37544">
    <property type="entry name" value="SPRAY-RELATED"/>
    <property type="match status" value="1"/>
</dbReference>
<feature type="region of interest" description="Disordered" evidence="1">
    <location>
        <begin position="1432"/>
        <end position="1586"/>
    </location>
</feature>
<evidence type="ECO:0000256" key="1">
    <source>
        <dbReference type="SAM" id="MobiDB-lite"/>
    </source>
</evidence>
<feature type="compositionally biased region" description="Basic and acidic residues" evidence="1">
    <location>
        <begin position="1572"/>
        <end position="1586"/>
    </location>
</feature>
<comment type="caution">
    <text evidence="3">The sequence shown here is derived from an EMBL/GenBank/DDBJ whole genome shotgun (WGS) entry which is preliminary data.</text>
</comment>
<keyword evidence="2" id="KW-0472">Membrane</keyword>
<feature type="transmembrane region" description="Helical" evidence="2">
    <location>
        <begin position="245"/>
        <end position="271"/>
    </location>
</feature>
<evidence type="ECO:0000313" key="3">
    <source>
        <dbReference type="EMBL" id="EXJ94509.1"/>
    </source>
</evidence>
<dbReference type="GeneID" id="19157802"/>
<feature type="transmembrane region" description="Helical" evidence="2">
    <location>
        <begin position="634"/>
        <end position="655"/>
    </location>
</feature>
<evidence type="ECO:0000256" key="2">
    <source>
        <dbReference type="SAM" id="Phobius"/>
    </source>
</evidence>
<feature type="transmembrane region" description="Helical" evidence="2">
    <location>
        <begin position="748"/>
        <end position="769"/>
    </location>
</feature>
<reference evidence="3 4" key="1">
    <citation type="submission" date="2013-03" db="EMBL/GenBank/DDBJ databases">
        <title>The Genome Sequence of Capronia coronata CBS 617.96.</title>
        <authorList>
            <consortium name="The Broad Institute Genomics Platform"/>
            <person name="Cuomo C."/>
            <person name="de Hoog S."/>
            <person name="Gorbushina A."/>
            <person name="Walker B."/>
            <person name="Young S.K."/>
            <person name="Zeng Q."/>
            <person name="Gargeya S."/>
            <person name="Fitzgerald M."/>
            <person name="Haas B."/>
            <person name="Abouelleil A."/>
            <person name="Allen A.W."/>
            <person name="Alvarado L."/>
            <person name="Arachchi H.M."/>
            <person name="Berlin A.M."/>
            <person name="Chapman S.B."/>
            <person name="Gainer-Dewar J."/>
            <person name="Goldberg J."/>
            <person name="Griggs A."/>
            <person name="Gujja S."/>
            <person name="Hansen M."/>
            <person name="Howarth C."/>
            <person name="Imamovic A."/>
            <person name="Ireland A."/>
            <person name="Larimer J."/>
            <person name="McCowan C."/>
            <person name="Murphy C."/>
            <person name="Pearson M."/>
            <person name="Poon T.W."/>
            <person name="Priest M."/>
            <person name="Roberts A."/>
            <person name="Saif S."/>
            <person name="Shea T."/>
            <person name="Sisk P."/>
            <person name="Sykes S."/>
            <person name="Wortman J."/>
            <person name="Nusbaum C."/>
            <person name="Birren B."/>
        </authorList>
    </citation>
    <scope>NUCLEOTIDE SEQUENCE [LARGE SCALE GENOMIC DNA]</scope>
    <source>
        <strain evidence="3 4">CBS 617.96</strain>
    </source>
</reference>
<dbReference type="RefSeq" id="XP_007722003.1">
    <property type="nucleotide sequence ID" value="XM_007723813.1"/>
</dbReference>